<evidence type="ECO:0000313" key="4">
    <source>
        <dbReference type="Proteomes" id="UP000316095"/>
    </source>
</evidence>
<gene>
    <name evidence="3" type="ORF">Pan54_23580</name>
</gene>
<dbReference type="Pfam" id="PF12704">
    <property type="entry name" value="MacB_PCD"/>
    <property type="match status" value="1"/>
</dbReference>
<keyword evidence="1" id="KW-0812">Transmembrane</keyword>
<dbReference type="EMBL" id="SJPG01000001">
    <property type="protein sequence ID" value="TWT61622.1"/>
    <property type="molecule type" value="Genomic_DNA"/>
</dbReference>
<dbReference type="OrthoDB" id="9784014at2"/>
<keyword evidence="1" id="KW-1133">Transmembrane helix</keyword>
<feature type="transmembrane region" description="Helical" evidence="1">
    <location>
        <begin position="310"/>
        <end position="332"/>
    </location>
</feature>
<feature type="transmembrane region" description="Helical" evidence="1">
    <location>
        <begin position="353"/>
        <end position="380"/>
    </location>
</feature>
<dbReference type="AlphaFoldDB" id="A0A5C5XIH0"/>
<dbReference type="RefSeq" id="WP_146503584.1">
    <property type="nucleotide sequence ID" value="NZ_SJPG01000001.1"/>
</dbReference>
<sequence>MGRLLLLAWKHARFRWVRTCLLISGLSLAISIPLATSLMTGSIESSLLSRAEQVPFVVGPPGSADELVVNTLYFRPRENGLLDYDVLEKVEQDHLVSAIPIHLRHTSHHFPIVGTSRDYFLKHNHAVQGKLFERIGDCVLGAEVARQLGLSIGDSLLSDSDSYLNPTGALPLRMRIVGILKASHSPDDRAVFVDLKTGWLLDGIGHGHAAALHSSENEETQISAAHGDLTAGGVSYLEVTDENYQSFHFHGNQDEFPITSLLVYPESERSGIIWEGRLAEDQSLLTVRPVDVIRDLLGVLVNIQQLVNTIALILGIIVSVLFAVIVAFSLQLRQAEMQTLDALGASRFLRVQLICYDLFLIVLLTLPISAFLSYGMIAIFRPWIEQILL</sequence>
<keyword evidence="4" id="KW-1185">Reference proteome</keyword>
<evidence type="ECO:0000256" key="1">
    <source>
        <dbReference type="SAM" id="Phobius"/>
    </source>
</evidence>
<evidence type="ECO:0000259" key="2">
    <source>
        <dbReference type="Pfam" id="PF12704"/>
    </source>
</evidence>
<evidence type="ECO:0000313" key="3">
    <source>
        <dbReference type="EMBL" id="TWT61622.1"/>
    </source>
</evidence>
<protein>
    <recommendedName>
        <fullName evidence="2">MacB-like periplasmic core domain-containing protein</fullName>
    </recommendedName>
</protein>
<dbReference type="InterPro" id="IPR025857">
    <property type="entry name" value="MacB_PCD"/>
</dbReference>
<proteinExistence type="predicted"/>
<feature type="domain" description="MacB-like periplasmic core" evidence="2">
    <location>
        <begin position="21"/>
        <end position="198"/>
    </location>
</feature>
<keyword evidence="1" id="KW-0472">Membrane</keyword>
<organism evidence="3 4">
    <name type="scientific">Rubinisphaera italica</name>
    <dbReference type="NCBI Taxonomy" id="2527969"/>
    <lineage>
        <taxon>Bacteria</taxon>
        <taxon>Pseudomonadati</taxon>
        <taxon>Planctomycetota</taxon>
        <taxon>Planctomycetia</taxon>
        <taxon>Planctomycetales</taxon>
        <taxon>Planctomycetaceae</taxon>
        <taxon>Rubinisphaera</taxon>
    </lineage>
</organism>
<reference evidence="3 4" key="1">
    <citation type="submission" date="2019-02" db="EMBL/GenBank/DDBJ databases">
        <title>Deep-cultivation of Planctomycetes and their phenomic and genomic characterization uncovers novel biology.</title>
        <authorList>
            <person name="Wiegand S."/>
            <person name="Jogler M."/>
            <person name="Boedeker C."/>
            <person name="Pinto D."/>
            <person name="Vollmers J."/>
            <person name="Rivas-Marin E."/>
            <person name="Kohn T."/>
            <person name="Peeters S.H."/>
            <person name="Heuer A."/>
            <person name="Rast P."/>
            <person name="Oberbeckmann S."/>
            <person name="Bunk B."/>
            <person name="Jeske O."/>
            <person name="Meyerdierks A."/>
            <person name="Storesund J.E."/>
            <person name="Kallscheuer N."/>
            <person name="Luecker S."/>
            <person name="Lage O.M."/>
            <person name="Pohl T."/>
            <person name="Merkel B.J."/>
            <person name="Hornburger P."/>
            <person name="Mueller R.-W."/>
            <person name="Bruemmer F."/>
            <person name="Labrenz M."/>
            <person name="Spormann A.M."/>
            <person name="Op Den Camp H."/>
            <person name="Overmann J."/>
            <person name="Amann R."/>
            <person name="Jetten M.S.M."/>
            <person name="Mascher T."/>
            <person name="Medema M.H."/>
            <person name="Devos D.P."/>
            <person name="Kaster A.-K."/>
            <person name="Ovreas L."/>
            <person name="Rohde M."/>
            <person name="Galperin M.Y."/>
            <person name="Jogler C."/>
        </authorList>
    </citation>
    <scope>NUCLEOTIDE SEQUENCE [LARGE SCALE GENOMIC DNA]</scope>
    <source>
        <strain evidence="3 4">Pan54</strain>
    </source>
</reference>
<dbReference type="PANTHER" id="PTHR43738:SF2">
    <property type="entry name" value="ABC TRANSPORTER PERMEASE"/>
    <property type="match status" value="1"/>
</dbReference>
<dbReference type="PANTHER" id="PTHR43738">
    <property type="entry name" value="ABC TRANSPORTER, MEMBRANE PROTEIN"/>
    <property type="match status" value="1"/>
</dbReference>
<accession>A0A5C5XIH0</accession>
<dbReference type="InterPro" id="IPR051125">
    <property type="entry name" value="ABC-4/HrtB_transporter"/>
</dbReference>
<name>A0A5C5XIH0_9PLAN</name>
<dbReference type="Proteomes" id="UP000316095">
    <property type="component" value="Unassembled WGS sequence"/>
</dbReference>
<comment type="caution">
    <text evidence="3">The sequence shown here is derived from an EMBL/GenBank/DDBJ whole genome shotgun (WGS) entry which is preliminary data.</text>
</comment>